<evidence type="ECO:0000256" key="7">
    <source>
        <dbReference type="ARBA" id="ARBA00022779"/>
    </source>
</evidence>
<keyword evidence="6 10" id="KW-0812">Transmembrane</keyword>
<dbReference type="PANTHER" id="PTHR35091:SF2">
    <property type="entry name" value="FLAGELLAR PROTEIN FLIL"/>
    <property type="match status" value="1"/>
</dbReference>
<keyword evidence="7 10" id="KW-0283">Flagellar rotation</keyword>
<dbReference type="AlphaFoldDB" id="A0A940X0I3"/>
<keyword evidence="8 10" id="KW-1133">Transmembrane helix</keyword>
<keyword evidence="11" id="KW-0966">Cell projection</keyword>
<dbReference type="GO" id="GO:0071978">
    <property type="term" value="P:bacterial-type flagellum-dependent swarming motility"/>
    <property type="evidence" value="ECO:0007669"/>
    <property type="project" value="TreeGrafter"/>
</dbReference>
<accession>A0A940X0I3</accession>
<keyword evidence="4 10" id="KW-1003">Cell membrane</keyword>
<dbReference type="NCBIfam" id="NF005826">
    <property type="entry name" value="PRK07718.1"/>
    <property type="match status" value="1"/>
</dbReference>
<dbReference type="GO" id="GO:0005886">
    <property type="term" value="C:plasma membrane"/>
    <property type="evidence" value="ECO:0007669"/>
    <property type="project" value="UniProtKB-SubCell"/>
</dbReference>
<evidence type="ECO:0000256" key="9">
    <source>
        <dbReference type="ARBA" id="ARBA00023136"/>
    </source>
</evidence>
<comment type="caution">
    <text evidence="11">The sequence shown here is derived from an EMBL/GenBank/DDBJ whole genome shotgun (WGS) entry which is preliminary data.</text>
</comment>
<evidence type="ECO:0000256" key="8">
    <source>
        <dbReference type="ARBA" id="ARBA00022989"/>
    </source>
</evidence>
<dbReference type="Pfam" id="PF03748">
    <property type="entry name" value="FliL"/>
    <property type="match status" value="1"/>
</dbReference>
<feature type="transmembrane region" description="Helical" evidence="10">
    <location>
        <begin position="6"/>
        <end position="28"/>
    </location>
</feature>
<keyword evidence="9 10" id="KW-0472">Membrane</keyword>
<evidence type="ECO:0000256" key="2">
    <source>
        <dbReference type="ARBA" id="ARBA00004162"/>
    </source>
</evidence>
<dbReference type="EMBL" id="JAGKSQ010000005">
    <property type="protein sequence ID" value="MBP3952029.1"/>
    <property type="molecule type" value="Genomic_DNA"/>
</dbReference>
<evidence type="ECO:0000256" key="5">
    <source>
        <dbReference type="ARBA" id="ARBA00022500"/>
    </source>
</evidence>
<dbReference type="GO" id="GO:0006935">
    <property type="term" value="P:chemotaxis"/>
    <property type="evidence" value="ECO:0007669"/>
    <property type="project" value="UniProtKB-KW"/>
</dbReference>
<evidence type="ECO:0000256" key="1">
    <source>
        <dbReference type="ARBA" id="ARBA00002254"/>
    </source>
</evidence>
<evidence type="ECO:0000313" key="11">
    <source>
        <dbReference type="EMBL" id="MBP3952029.1"/>
    </source>
</evidence>
<evidence type="ECO:0000256" key="3">
    <source>
        <dbReference type="ARBA" id="ARBA00008281"/>
    </source>
</evidence>
<proteinExistence type="inferred from homology"/>
<reference evidence="11" key="1">
    <citation type="submission" date="2021-03" db="EMBL/GenBank/DDBJ databases">
        <title>Bacillus suaedae sp. nov., isolated from Suaeda aralocaspica.</title>
        <authorList>
            <person name="Lei R.F.R."/>
        </authorList>
    </citation>
    <scope>NUCLEOTIDE SEQUENCE</scope>
    <source>
        <strain evidence="11">YZJH907-2</strain>
    </source>
</reference>
<dbReference type="InterPro" id="IPR005503">
    <property type="entry name" value="FliL"/>
</dbReference>
<evidence type="ECO:0000256" key="4">
    <source>
        <dbReference type="ARBA" id="ARBA00022475"/>
    </source>
</evidence>
<comment type="similarity">
    <text evidence="3 10">Belongs to the FliL family.</text>
</comment>
<name>A0A940X0I3_9BACI</name>
<keyword evidence="11" id="KW-0282">Flagellum</keyword>
<comment type="subcellular location">
    <subcellularLocation>
        <location evidence="2">Cell membrane</location>
        <topology evidence="2">Single-pass membrane protein</topology>
    </subcellularLocation>
</comment>
<evidence type="ECO:0000256" key="6">
    <source>
        <dbReference type="ARBA" id="ARBA00022692"/>
    </source>
</evidence>
<evidence type="ECO:0000313" key="12">
    <source>
        <dbReference type="Proteomes" id="UP000678228"/>
    </source>
</evidence>
<dbReference type="GO" id="GO:0009425">
    <property type="term" value="C:bacterial-type flagellum basal body"/>
    <property type="evidence" value="ECO:0007669"/>
    <property type="project" value="InterPro"/>
</dbReference>
<comment type="function">
    <text evidence="1 10">Controls the rotational direction of flagella during chemotaxis.</text>
</comment>
<sequence length="144" mass="16406">MFKNKLVNIMLIILAALTLLGVVVFVLFNQFIKDPEEEVTEPTIDEIVSQSFETEEITTNLLSNDFIKASFRIQVDNKKALEEIQKRDFQINNIILRALSGKQASELAGPEGMESLENSIRDELNTLMQEGTVIRVYTTNWVIQ</sequence>
<protein>
    <recommendedName>
        <fullName evidence="10">Flagellar protein FliL</fullName>
    </recommendedName>
</protein>
<dbReference type="PANTHER" id="PTHR35091">
    <property type="entry name" value="FLAGELLAR PROTEIN FLIL"/>
    <property type="match status" value="1"/>
</dbReference>
<dbReference type="Proteomes" id="UP000678228">
    <property type="component" value="Unassembled WGS sequence"/>
</dbReference>
<dbReference type="RefSeq" id="WP_210597731.1">
    <property type="nucleotide sequence ID" value="NZ_JAGKSQ010000005.1"/>
</dbReference>
<keyword evidence="12" id="KW-1185">Reference proteome</keyword>
<gene>
    <name evidence="11" type="primary">fliL</name>
    <name evidence="11" type="ORF">J7W16_12890</name>
</gene>
<evidence type="ECO:0000256" key="10">
    <source>
        <dbReference type="RuleBase" id="RU364125"/>
    </source>
</evidence>
<organism evidence="11 12">
    <name type="scientific">Halalkalibacter suaedae</name>
    <dbReference type="NCBI Taxonomy" id="2822140"/>
    <lineage>
        <taxon>Bacteria</taxon>
        <taxon>Bacillati</taxon>
        <taxon>Bacillota</taxon>
        <taxon>Bacilli</taxon>
        <taxon>Bacillales</taxon>
        <taxon>Bacillaceae</taxon>
        <taxon>Halalkalibacter</taxon>
    </lineage>
</organism>
<keyword evidence="11" id="KW-0969">Cilium</keyword>
<keyword evidence="5 10" id="KW-0145">Chemotaxis</keyword>